<evidence type="ECO:0000313" key="9">
    <source>
        <dbReference type="Proteomes" id="UP000092247"/>
    </source>
</evidence>
<evidence type="ECO:0000313" key="8">
    <source>
        <dbReference type="EMBL" id="OBU10782.1"/>
    </source>
</evidence>
<keyword evidence="4" id="KW-0233">DNA recombination</keyword>
<dbReference type="EMBL" id="LZEX01000002">
    <property type="protein sequence ID" value="OBU10782.1"/>
    <property type="molecule type" value="Genomic_DNA"/>
</dbReference>
<dbReference type="PANTHER" id="PTHR30629:SF2">
    <property type="entry name" value="PROPHAGE INTEGRASE INTS-RELATED"/>
    <property type="match status" value="1"/>
</dbReference>
<feature type="domain" description="Core-binding (CB)" evidence="7">
    <location>
        <begin position="98"/>
        <end position="179"/>
    </location>
</feature>
<dbReference type="InterPro" id="IPR013762">
    <property type="entry name" value="Integrase-like_cat_sf"/>
</dbReference>
<evidence type="ECO:0000256" key="5">
    <source>
        <dbReference type="PROSITE-ProRule" id="PRU01248"/>
    </source>
</evidence>
<dbReference type="InterPro" id="IPR011010">
    <property type="entry name" value="DNA_brk_join_enz"/>
</dbReference>
<dbReference type="InterPro" id="IPR044068">
    <property type="entry name" value="CB"/>
</dbReference>
<dbReference type="InterPro" id="IPR038488">
    <property type="entry name" value="Integrase_DNA-bd_sf"/>
</dbReference>
<dbReference type="Proteomes" id="UP000092247">
    <property type="component" value="Unassembled WGS sequence"/>
</dbReference>
<dbReference type="InterPro" id="IPR002104">
    <property type="entry name" value="Integrase_catalytic"/>
</dbReference>
<evidence type="ECO:0000259" key="7">
    <source>
        <dbReference type="PROSITE" id="PS51900"/>
    </source>
</evidence>
<dbReference type="GO" id="GO:0003677">
    <property type="term" value="F:DNA binding"/>
    <property type="evidence" value="ECO:0007669"/>
    <property type="project" value="UniProtKB-UniRule"/>
</dbReference>
<dbReference type="InterPro" id="IPR025166">
    <property type="entry name" value="Integrase_DNA_bind_dom"/>
</dbReference>
<keyword evidence="3 5" id="KW-0238">DNA-binding</keyword>
<evidence type="ECO:0000256" key="4">
    <source>
        <dbReference type="ARBA" id="ARBA00023172"/>
    </source>
</evidence>
<dbReference type="Pfam" id="PF13356">
    <property type="entry name" value="Arm-DNA-bind_3"/>
    <property type="match status" value="1"/>
</dbReference>
<name>A0A1B8HN75_9GAMM</name>
<dbReference type="Pfam" id="PF22022">
    <property type="entry name" value="Phage_int_M"/>
    <property type="match status" value="1"/>
</dbReference>
<evidence type="ECO:0000256" key="2">
    <source>
        <dbReference type="ARBA" id="ARBA00022908"/>
    </source>
</evidence>
<dbReference type="PROSITE" id="PS51898">
    <property type="entry name" value="TYR_RECOMBINASE"/>
    <property type="match status" value="1"/>
</dbReference>
<comment type="caution">
    <text evidence="8">The sequence shown here is derived from an EMBL/GenBank/DDBJ whole genome shotgun (WGS) entry which is preliminary data.</text>
</comment>
<dbReference type="Gene3D" id="1.10.150.130">
    <property type="match status" value="1"/>
</dbReference>
<dbReference type="PANTHER" id="PTHR30629">
    <property type="entry name" value="PROPHAGE INTEGRASE"/>
    <property type="match status" value="1"/>
</dbReference>
<sequence>MKLTARQVETSKPKDKSYKLSDGGGMYLEVAPNGSKYWRMKYRYAGKEKRLAFGVYPSISLAQARAKREEAKRILALGDDPSQVKKAEKRERESLVNNSFEKITLEWHEYKKPNWSPGYAEDLLESFQKDIFPHIGKAGITEIKPLDMLEVLRKLEKRGVLDKLKKIRQACNQVFRYAIVTGRAEYNPAAELAGALSTPKAKHFPHLNVGELPEFLQALTSCSGSKITLIATKLLMITGVRTIELRAARWDEIDFDKAIWEIPVERMKMRRPHMVPLSTQALELLREIETITGRFSYIFHGRNDSSKPMSEAAINQVLKRIGYDGRATGHGFRHTMSTILHEQGYNTAWIETQLAHVDKNSIRGTYNHAQYIDGRREMLQWYADYMDALENGDNVVHGNFKRA</sequence>
<reference evidence="8 9" key="1">
    <citation type="submission" date="2016-06" db="EMBL/GenBank/DDBJ databases">
        <authorList>
            <person name="Kjaerup R.B."/>
            <person name="Dalgaard T.S."/>
            <person name="Juul-Madsen H.R."/>
        </authorList>
    </citation>
    <scope>NUCLEOTIDE SEQUENCE [LARGE SCALE GENOMIC DNA]</scope>
    <source>
        <strain evidence="8 9">GCSL-Mp3</strain>
    </source>
</reference>
<feature type="domain" description="Tyr recombinase" evidence="6">
    <location>
        <begin position="202"/>
        <end position="379"/>
    </location>
</feature>
<dbReference type="InterPro" id="IPR050808">
    <property type="entry name" value="Phage_Integrase"/>
</dbReference>
<dbReference type="AlphaFoldDB" id="A0A1B8HN75"/>
<dbReference type="CDD" id="cd00801">
    <property type="entry name" value="INT_P4_C"/>
    <property type="match status" value="1"/>
</dbReference>
<comment type="similarity">
    <text evidence="1">Belongs to the 'phage' integrase family.</text>
</comment>
<dbReference type="InterPro" id="IPR053876">
    <property type="entry name" value="Phage_int_M"/>
</dbReference>
<organism evidence="8 9">
    <name type="scientific">Morganella psychrotolerans</name>
    <dbReference type="NCBI Taxonomy" id="368603"/>
    <lineage>
        <taxon>Bacteria</taxon>
        <taxon>Pseudomonadati</taxon>
        <taxon>Pseudomonadota</taxon>
        <taxon>Gammaproteobacteria</taxon>
        <taxon>Enterobacterales</taxon>
        <taxon>Morganellaceae</taxon>
        <taxon>Morganella</taxon>
    </lineage>
</organism>
<evidence type="ECO:0000256" key="3">
    <source>
        <dbReference type="ARBA" id="ARBA00023125"/>
    </source>
</evidence>
<accession>A0A1B8HN75</accession>
<evidence type="ECO:0000256" key="1">
    <source>
        <dbReference type="ARBA" id="ARBA00008857"/>
    </source>
</evidence>
<dbReference type="InterPro" id="IPR010998">
    <property type="entry name" value="Integrase_recombinase_N"/>
</dbReference>
<evidence type="ECO:0000259" key="6">
    <source>
        <dbReference type="PROSITE" id="PS51898"/>
    </source>
</evidence>
<proteinExistence type="inferred from homology"/>
<dbReference type="Gene3D" id="1.10.443.10">
    <property type="entry name" value="Intergrase catalytic core"/>
    <property type="match status" value="1"/>
</dbReference>
<dbReference type="RefSeq" id="WP_067421518.1">
    <property type="nucleotide sequence ID" value="NZ_LZEX01000002.1"/>
</dbReference>
<gene>
    <name evidence="8" type="ORF">AYY17_14785</name>
</gene>
<keyword evidence="2" id="KW-0229">DNA integration</keyword>
<dbReference type="SUPFAM" id="SSF56349">
    <property type="entry name" value="DNA breaking-rejoining enzymes"/>
    <property type="match status" value="1"/>
</dbReference>
<dbReference type="GO" id="GO:0006310">
    <property type="term" value="P:DNA recombination"/>
    <property type="evidence" value="ECO:0007669"/>
    <property type="project" value="UniProtKB-KW"/>
</dbReference>
<dbReference type="Pfam" id="PF00589">
    <property type="entry name" value="Phage_integrase"/>
    <property type="match status" value="1"/>
</dbReference>
<dbReference type="Gene3D" id="3.30.160.390">
    <property type="entry name" value="Integrase, DNA-binding domain"/>
    <property type="match status" value="1"/>
</dbReference>
<dbReference type="PROSITE" id="PS51900">
    <property type="entry name" value="CB"/>
    <property type="match status" value="1"/>
</dbReference>
<protein>
    <submittedName>
        <fullName evidence="8">Integrase</fullName>
    </submittedName>
</protein>
<dbReference type="GO" id="GO:0015074">
    <property type="term" value="P:DNA integration"/>
    <property type="evidence" value="ECO:0007669"/>
    <property type="project" value="UniProtKB-KW"/>
</dbReference>